<name>W4K9S7_HETIT</name>
<gene>
    <name evidence="4" type="ORF">HETIRDRAFT_173484</name>
</gene>
<dbReference type="EMBL" id="KI925458">
    <property type="protein sequence ID" value="ETW81806.1"/>
    <property type="molecule type" value="Genomic_DNA"/>
</dbReference>
<accession>W4K9S7</accession>
<feature type="transmembrane region" description="Helical" evidence="2">
    <location>
        <begin position="44"/>
        <end position="70"/>
    </location>
</feature>
<feature type="transmembrane region" description="Helical" evidence="2">
    <location>
        <begin position="82"/>
        <end position="109"/>
    </location>
</feature>
<feature type="domain" description="DUF6534" evidence="3">
    <location>
        <begin position="54"/>
        <end position="141"/>
    </location>
</feature>
<evidence type="ECO:0000259" key="3">
    <source>
        <dbReference type="Pfam" id="PF20152"/>
    </source>
</evidence>
<dbReference type="InParanoid" id="W4K9S7"/>
<sequence>MAVSRNWLVTGLIVILAFIHFSLGIVFTVEAFLLQEFSRYTQLTWITCTGLGSAAAADLLIAISMCYYLFRSRTGFQKTDSMITTLMLYSINTGLITSIVATGAVIAFATMPLNFIWLGFFWVLGKCYVNSLLASLNGRESLRERSHVDPSSFLQLSTIRRDDELPGPRSRVSTIIRRPAPTLSVTVETTTEYKSDFLNSPVTPSLVSTTFPDTASDPDKLKGSDSTPSLVPLVPRPVRHRTLL</sequence>
<dbReference type="AlphaFoldDB" id="W4K9S7"/>
<keyword evidence="2" id="KW-0472">Membrane</keyword>
<dbReference type="KEGG" id="hir:HETIRDRAFT_173484"/>
<dbReference type="HOGENOM" id="CLU_1138114_0_0_1"/>
<reference evidence="4 5" key="1">
    <citation type="journal article" date="2012" name="New Phytol.">
        <title>Insight into trade-off between wood decay and parasitism from the genome of a fungal forest pathogen.</title>
        <authorList>
            <person name="Olson A."/>
            <person name="Aerts A."/>
            <person name="Asiegbu F."/>
            <person name="Belbahri L."/>
            <person name="Bouzid O."/>
            <person name="Broberg A."/>
            <person name="Canback B."/>
            <person name="Coutinho P.M."/>
            <person name="Cullen D."/>
            <person name="Dalman K."/>
            <person name="Deflorio G."/>
            <person name="van Diepen L.T."/>
            <person name="Dunand C."/>
            <person name="Duplessis S."/>
            <person name="Durling M."/>
            <person name="Gonthier P."/>
            <person name="Grimwood J."/>
            <person name="Fossdal C.G."/>
            <person name="Hansson D."/>
            <person name="Henrissat B."/>
            <person name="Hietala A."/>
            <person name="Himmelstrand K."/>
            <person name="Hoffmeister D."/>
            <person name="Hogberg N."/>
            <person name="James T.Y."/>
            <person name="Karlsson M."/>
            <person name="Kohler A."/>
            <person name="Kues U."/>
            <person name="Lee Y.H."/>
            <person name="Lin Y.C."/>
            <person name="Lind M."/>
            <person name="Lindquist E."/>
            <person name="Lombard V."/>
            <person name="Lucas S."/>
            <person name="Lunden K."/>
            <person name="Morin E."/>
            <person name="Murat C."/>
            <person name="Park J."/>
            <person name="Raffaello T."/>
            <person name="Rouze P."/>
            <person name="Salamov A."/>
            <person name="Schmutz J."/>
            <person name="Solheim H."/>
            <person name="Stahlberg J."/>
            <person name="Velez H."/>
            <person name="de Vries R.P."/>
            <person name="Wiebenga A."/>
            <person name="Woodward S."/>
            <person name="Yakovlev I."/>
            <person name="Garbelotto M."/>
            <person name="Martin F."/>
            <person name="Grigoriev I.V."/>
            <person name="Stenlid J."/>
        </authorList>
    </citation>
    <scope>NUCLEOTIDE SEQUENCE [LARGE SCALE GENOMIC DNA]</scope>
    <source>
        <strain evidence="4 5">TC 32-1</strain>
    </source>
</reference>
<dbReference type="OrthoDB" id="2738831at2759"/>
<keyword evidence="2" id="KW-0812">Transmembrane</keyword>
<organism evidence="4 5">
    <name type="scientific">Heterobasidion irregulare (strain TC 32-1)</name>
    <dbReference type="NCBI Taxonomy" id="747525"/>
    <lineage>
        <taxon>Eukaryota</taxon>
        <taxon>Fungi</taxon>
        <taxon>Dikarya</taxon>
        <taxon>Basidiomycota</taxon>
        <taxon>Agaricomycotina</taxon>
        <taxon>Agaricomycetes</taxon>
        <taxon>Russulales</taxon>
        <taxon>Bondarzewiaceae</taxon>
        <taxon>Heterobasidion</taxon>
        <taxon>Heterobasidion annosum species complex</taxon>
    </lineage>
</organism>
<dbReference type="InterPro" id="IPR045339">
    <property type="entry name" value="DUF6534"/>
</dbReference>
<dbReference type="RefSeq" id="XP_009546407.1">
    <property type="nucleotide sequence ID" value="XM_009548112.1"/>
</dbReference>
<dbReference type="PANTHER" id="PTHR40465">
    <property type="entry name" value="CHROMOSOME 1, WHOLE GENOME SHOTGUN SEQUENCE"/>
    <property type="match status" value="1"/>
</dbReference>
<dbReference type="Proteomes" id="UP000030671">
    <property type="component" value="Unassembled WGS sequence"/>
</dbReference>
<feature type="transmembrane region" description="Helical" evidence="2">
    <location>
        <begin position="7"/>
        <end position="32"/>
    </location>
</feature>
<feature type="region of interest" description="Disordered" evidence="1">
    <location>
        <begin position="208"/>
        <end position="244"/>
    </location>
</feature>
<protein>
    <recommendedName>
        <fullName evidence="3">DUF6534 domain-containing protein</fullName>
    </recommendedName>
</protein>
<feature type="transmembrane region" description="Helical" evidence="2">
    <location>
        <begin position="115"/>
        <end position="136"/>
    </location>
</feature>
<dbReference type="eggNOG" id="ENOG502RY7K">
    <property type="taxonomic scope" value="Eukaryota"/>
</dbReference>
<keyword evidence="5" id="KW-1185">Reference proteome</keyword>
<dbReference type="Pfam" id="PF20152">
    <property type="entry name" value="DUF6534"/>
    <property type="match status" value="1"/>
</dbReference>
<evidence type="ECO:0000256" key="1">
    <source>
        <dbReference type="SAM" id="MobiDB-lite"/>
    </source>
</evidence>
<keyword evidence="2" id="KW-1133">Transmembrane helix</keyword>
<evidence type="ECO:0000313" key="4">
    <source>
        <dbReference type="EMBL" id="ETW81806.1"/>
    </source>
</evidence>
<evidence type="ECO:0000256" key="2">
    <source>
        <dbReference type="SAM" id="Phobius"/>
    </source>
</evidence>
<proteinExistence type="predicted"/>
<evidence type="ECO:0000313" key="5">
    <source>
        <dbReference type="Proteomes" id="UP000030671"/>
    </source>
</evidence>
<dbReference type="GeneID" id="20668447"/>
<dbReference type="PANTHER" id="PTHR40465:SF1">
    <property type="entry name" value="DUF6534 DOMAIN-CONTAINING PROTEIN"/>
    <property type="match status" value="1"/>
</dbReference>